<keyword evidence="4" id="KW-0949">S-adenosyl-L-methionine</keyword>
<dbReference type="CDD" id="cd02440">
    <property type="entry name" value="AdoMet_MTases"/>
    <property type="match status" value="1"/>
</dbReference>
<reference evidence="6 7" key="1">
    <citation type="submission" date="2018-08" db="EMBL/GenBank/DDBJ databases">
        <title>Actinomadura jelena sp. nov., a novel Actinomycete isolated from soil in Chad.</title>
        <authorList>
            <person name="Shi L."/>
        </authorList>
    </citation>
    <scope>NUCLEOTIDE SEQUENCE [LARGE SCALE GENOMIC DNA]</scope>
    <source>
        <strain evidence="6 7">NEAU-G17</strain>
    </source>
</reference>
<proteinExistence type="inferred from homology"/>
<dbReference type="PIRSF" id="PIRSF003085">
    <property type="entry name" value="CMAS"/>
    <property type="match status" value="1"/>
</dbReference>
<dbReference type="EMBL" id="QURH01000188">
    <property type="protein sequence ID" value="RFU41781.1"/>
    <property type="molecule type" value="Genomic_DNA"/>
</dbReference>
<evidence type="ECO:0000313" key="6">
    <source>
        <dbReference type="EMBL" id="RFU41781.1"/>
    </source>
</evidence>
<keyword evidence="2 6" id="KW-0489">Methyltransferase</keyword>
<evidence type="ECO:0000256" key="5">
    <source>
        <dbReference type="ARBA" id="ARBA00023098"/>
    </source>
</evidence>
<accession>A0A372JP31</accession>
<evidence type="ECO:0000256" key="4">
    <source>
        <dbReference type="ARBA" id="ARBA00022691"/>
    </source>
</evidence>
<evidence type="ECO:0000256" key="2">
    <source>
        <dbReference type="ARBA" id="ARBA00022603"/>
    </source>
</evidence>
<sequence length="415" mass="44034">MSEGVAGRLGPLLARIMLGEADAPVAELPIRVRAWDGSSVGPSGAPVFVARHRRALRRLLWKPGEIGLVRAYVAGELDIEGDVFDALAAVGQVMRIGDEPIRLSGEDKREIVRTAVMLGAVGTEPRPPVEEFPAGDARDVSGPLDAPAAFFTGMLGPSLAASTGMWDQAVDLEEAQHAALTAAAERLGLFSGARVLDLSGGWGAFAHHAAAEYGARVVALVRTPEQAEHIRERCAGLPVDPRVGDLAVAGDGPYDAIAGLAAVDALDPPAARLYTLLAPGGRLFLQQQTRRPGPHQIRRTFTTSYMFPTDGELRTLGSIVAGLEEAGLEVRGTAALREHHARTLRAWAAALRLHWTTAVEHVGAGHARVWLLYLAASALACESGRVGVHAITAVRRDRDGRAGTTLVEDRAVLRR</sequence>
<keyword evidence="7" id="KW-1185">Reference proteome</keyword>
<comment type="caution">
    <text evidence="6">The sequence shown here is derived from an EMBL/GenBank/DDBJ whole genome shotgun (WGS) entry which is preliminary data.</text>
</comment>
<dbReference type="SUPFAM" id="SSF53335">
    <property type="entry name" value="S-adenosyl-L-methionine-dependent methyltransferases"/>
    <property type="match status" value="1"/>
</dbReference>
<dbReference type="PANTHER" id="PTHR43667:SF1">
    <property type="entry name" value="CYCLOPROPANE-FATTY-ACYL-PHOSPHOLIPID SYNTHASE"/>
    <property type="match status" value="1"/>
</dbReference>
<comment type="similarity">
    <text evidence="1">Belongs to the CFA/CMAS family.</text>
</comment>
<dbReference type="GO" id="GO:0032259">
    <property type="term" value="P:methylation"/>
    <property type="evidence" value="ECO:0007669"/>
    <property type="project" value="UniProtKB-KW"/>
</dbReference>
<dbReference type="Gene3D" id="3.40.50.150">
    <property type="entry name" value="Vaccinia Virus protein VP39"/>
    <property type="match status" value="1"/>
</dbReference>
<keyword evidence="5" id="KW-0443">Lipid metabolism</keyword>
<dbReference type="Proteomes" id="UP000261811">
    <property type="component" value="Unassembled WGS sequence"/>
</dbReference>
<dbReference type="GO" id="GO:0008168">
    <property type="term" value="F:methyltransferase activity"/>
    <property type="evidence" value="ECO:0007669"/>
    <property type="project" value="UniProtKB-KW"/>
</dbReference>
<dbReference type="RefSeq" id="WP_117357209.1">
    <property type="nucleotide sequence ID" value="NZ_QURH01000188.1"/>
</dbReference>
<evidence type="ECO:0000256" key="3">
    <source>
        <dbReference type="ARBA" id="ARBA00022679"/>
    </source>
</evidence>
<dbReference type="InterPro" id="IPR003333">
    <property type="entry name" value="CMAS"/>
</dbReference>
<organism evidence="6 7">
    <name type="scientific">Actinomadura logoneensis</name>
    <dbReference type="NCBI Taxonomy" id="2293572"/>
    <lineage>
        <taxon>Bacteria</taxon>
        <taxon>Bacillati</taxon>
        <taxon>Actinomycetota</taxon>
        <taxon>Actinomycetes</taxon>
        <taxon>Streptosporangiales</taxon>
        <taxon>Thermomonosporaceae</taxon>
        <taxon>Actinomadura</taxon>
    </lineage>
</organism>
<evidence type="ECO:0000313" key="7">
    <source>
        <dbReference type="Proteomes" id="UP000261811"/>
    </source>
</evidence>
<dbReference type="AlphaFoldDB" id="A0A372JP31"/>
<dbReference type="PANTHER" id="PTHR43667">
    <property type="entry name" value="CYCLOPROPANE-FATTY-ACYL-PHOSPHOLIPID SYNTHASE"/>
    <property type="match status" value="1"/>
</dbReference>
<keyword evidence="3 6" id="KW-0808">Transferase</keyword>
<dbReference type="InterPro" id="IPR050723">
    <property type="entry name" value="CFA/CMAS"/>
</dbReference>
<dbReference type="Pfam" id="PF02353">
    <property type="entry name" value="CMAS"/>
    <property type="match status" value="1"/>
</dbReference>
<dbReference type="GO" id="GO:0008610">
    <property type="term" value="P:lipid biosynthetic process"/>
    <property type="evidence" value="ECO:0007669"/>
    <property type="project" value="InterPro"/>
</dbReference>
<name>A0A372JP31_9ACTN</name>
<evidence type="ECO:0000256" key="1">
    <source>
        <dbReference type="ARBA" id="ARBA00010815"/>
    </source>
</evidence>
<protein>
    <submittedName>
        <fullName evidence="6">SAM-dependent methyltransferase</fullName>
    </submittedName>
</protein>
<dbReference type="InterPro" id="IPR029063">
    <property type="entry name" value="SAM-dependent_MTases_sf"/>
</dbReference>
<gene>
    <name evidence="6" type="ORF">DZF91_10075</name>
</gene>
<dbReference type="OrthoDB" id="9782855at2"/>